<dbReference type="AlphaFoldDB" id="A0A1E7DU45"/>
<dbReference type="EMBL" id="MAMP01000004">
    <property type="protein sequence ID" value="OES46208.1"/>
    <property type="molecule type" value="Genomic_DNA"/>
</dbReference>
<evidence type="ECO:0000313" key="2">
    <source>
        <dbReference type="EMBL" id="OES46208.1"/>
    </source>
</evidence>
<feature type="signal peptide" evidence="1">
    <location>
        <begin position="1"/>
        <end position="22"/>
    </location>
</feature>
<comment type="caution">
    <text evidence="2">The sequence shown here is derived from an EMBL/GenBank/DDBJ whole genome shotgun (WGS) entry which is preliminary data.</text>
</comment>
<feature type="chain" id="PRO_5039561402" evidence="1">
    <location>
        <begin position="23"/>
        <end position="320"/>
    </location>
</feature>
<sequence>MKKWFGLLLVVFLLSACGTPSKEEVIDDISEKAKNAAGYKAKAILEVQAGKEKQTYNIDIWNQRHTNYRVHLSSVTNKHSQTIVKNKSGIYVMTPSLGKSFKYENNWPENSSQSYLFESLAADIQADGETVFKETDNYYVFETKTRYTNSQMLPRQQISFHKKDLTPALVKVMDKKKKVVISVVFKKMDLDPVFAKDDFSQKKAATKETAAEVPAEFTIHYPTAAGGAELADEARIDNRVVLTYEGDKPFTVIEQPASSSEEGIVEASGDLSDMGFAAGEAADGSLHWVYNGVEFMLASDQLSQGEMEQIAASMTPEVIK</sequence>
<dbReference type="Gene3D" id="2.50.20.10">
    <property type="entry name" value="Lipoprotein localisation LolA/LolB/LppX"/>
    <property type="match status" value="1"/>
</dbReference>
<proteinExistence type="predicted"/>
<keyword evidence="3" id="KW-1185">Reference proteome</keyword>
<dbReference type="SUPFAM" id="SSF89392">
    <property type="entry name" value="Prokaryotic lipoproteins and lipoprotein localization factors"/>
    <property type="match status" value="1"/>
</dbReference>
<dbReference type="STRING" id="1714016.BA724_15275"/>
<dbReference type="Proteomes" id="UP000095658">
    <property type="component" value="Unassembled WGS sequence"/>
</dbReference>
<reference evidence="2 3" key="1">
    <citation type="submission" date="2016-06" db="EMBL/GenBank/DDBJ databases">
        <title>Domibacillus iocasae genome sequencing.</title>
        <authorList>
            <person name="Verma A."/>
            <person name="Pal Y."/>
            <person name="Ojha A.K."/>
            <person name="Krishnamurthi S."/>
        </authorList>
    </citation>
    <scope>NUCLEOTIDE SEQUENCE [LARGE SCALE GENOMIC DNA]</scope>
    <source>
        <strain evidence="2 3">DSM 29979</strain>
    </source>
</reference>
<dbReference type="PANTHER" id="PTHR37507">
    <property type="entry name" value="SPORULATION PROTEIN YDCC"/>
    <property type="match status" value="1"/>
</dbReference>
<dbReference type="RefSeq" id="WP_069937109.1">
    <property type="nucleotide sequence ID" value="NZ_MAMP01000004.1"/>
</dbReference>
<dbReference type="InterPro" id="IPR052944">
    <property type="entry name" value="Sporulation_related"/>
</dbReference>
<organism evidence="2 3">
    <name type="scientific">Domibacillus iocasae</name>
    <dbReference type="NCBI Taxonomy" id="1714016"/>
    <lineage>
        <taxon>Bacteria</taxon>
        <taxon>Bacillati</taxon>
        <taxon>Bacillota</taxon>
        <taxon>Bacilli</taxon>
        <taxon>Bacillales</taxon>
        <taxon>Bacillaceae</taxon>
        <taxon>Domibacillus</taxon>
    </lineage>
</organism>
<evidence type="ECO:0000256" key="1">
    <source>
        <dbReference type="SAM" id="SignalP"/>
    </source>
</evidence>
<gene>
    <name evidence="2" type="ORF">BA724_15275</name>
</gene>
<protein>
    <submittedName>
        <fullName evidence="2">DUF4367 domain-containing protein</fullName>
    </submittedName>
</protein>
<dbReference type="InterPro" id="IPR029046">
    <property type="entry name" value="LolA/LolB/LppX"/>
</dbReference>
<keyword evidence="1" id="KW-0732">Signal</keyword>
<accession>A0A1E7DU45</accession>
<dbReference type="OrthoDB" id="9785380at2"/>
<evidence type="ECO:0000313" key="3">
    <source>
        <dbReference type="Proteomes" id="UP000095658"/>
    </source>
</evidence>
<dbReference type="PROSITE" id="PS51257">
    <property type="entry name" value="PROKAR_LIPOPROTEIN"/>
    <property type="match status" value="1"/>
</dbReference>
<dbReference type="PANTHER" id="PTHR37507:SF2">
    <property type="entry name" value="SPORULATION PROTEIN YDCC"/>
    <property type="match status" value="1"/>
</dbReference>
<name>A0A1E7DU45_9BACI</name>